<dbReference type="GO" id="GO:0006281">
    <property type="term" value="P:DNA repair"/>
    <property type="evidence" value="ECO:0007669"/>
    <property type="project" value="InterPro"/>
</dbReference>
<evidence type="ECO:0000256" key="1">
    <source>
        <dbReference type="ARBA" id="ARBA00010945"/>
    </source>
</evidence>
<dbReference type="KEGG" id="npy:NPRO_09150"/>
<dbReference type="InterPro" id="IPR001126">
    <property type="entry name" value="UmuC"/>
</dbReference>
<dbReference type="AlphaFoldDB" id="A0A809R6Z7"/>
<dbReference type="EMBL" id="AP021858">
    <property type="protein sequence ID" value="BBO23320.1"/>
    <property type="molecule type" value="Genomic_DNA"/>
</dbReference>
<dbReference type="Proteomes" id="UP000662873">
    <property type="component" value="Chromosome"/>
</dbReference>
<feature type="domain" description="UmuC" evidence="2">
    <location>
        <begin position="15"/>
        <end position="198"/>
    </location>
</feature>
<dbReference type="GO" id="GO:0009432">
    <property type="term" value="P:SOS response"/>
    <property type="evidence" value="ECO:0007669"/>
    <property type="project" value="TreeGrafter"/>
</dbReference>
<dbReference type="Pfam" id="PF00817">
    <property type="entry name" value="IMS"/>
    <property type="match status" value="1"/>
</dbReference>
<dbReference type="InterPro" id="IPR043128">
    <property type="entry name" value="Rev_trsase/Diguanyl_cyclase"/>
</dbReference>
<comment type="similarity">
    <text evidence="1">Belongs to the DNA polymerase type-Y family.</text>
</comment>
<accession>A0A809R6Z7</accession>
<dbReference type="GO" id="GO:0003684">
    <property type="term" value="F:damaged DNA binding"/>
    <property type="evidence" value="ECO:0007669"/>
    <property type="project" value="InterPro"/>
</dbReference>
<sequence length="432" mass="48491">MYRLNVNATRPEFRYLYLDLNAYFASVEQQERPDLRGRPVAVVPMIADTTFVIAASYEAKRFGVSTGTRVGDAKRMCPGLVLTPARGRVYVQYHDRILEAVERVLPIERVCSIDEMYFKLLGEERRPARAMELALEMKRTLRDEVGQYITASIGIGPNPFLAKVGTEMRKPDGLVMLPIDELPHALDSLKLTDFPGINRRMKARLNAVGLFSARDLCRAGPELLRRGFGSVVGEVWYWLLRGYDLPRKETSRKTLSHSHVMSPRFRTPEGCKQVALRLLHKAAARLRSEGLTASILEVAVSGRQSWGDRRVLDPTQDTVTLMDAFASMWKQADFETPVKASVVLSGLRPASSITPSLFDDSVARTRLSHTVDELNRRFGKHTVLLAETLSARNTAPERIAFGKTRLFDEGGDRAWVDTFRGRRPSPPSATMG</sequence>
<dbReference type="GO" id="GO:0005829">
    <property type="term" value="C:cytosol"/>
    <property type="evidence" value="ECO:0007669"/>
    <property type="project" value="TreeGrafter"/>
</dbReference>
<protein>
    <submittedName>
        <fullName evidence="3">DNA polymerase</fullName>
    </submittedName>
</protein>
<dbReference type="Gene3D" id="3.30.70.270">
    <property type="match status" value="1"/>
</dbReference>
<evidence type="ECO:0000259" key="2">
    <source>
        <dbReference type="PROSITE" id="PS50173"/>
    </source>
</evidence>
<organism evidence="3 4">
    <name type="scientific">Candidatus Nitrosymbiomonas proteolyticus</name>
    <dbReference type="NCBI Taxonomy" id="2608984"/>
    <lineage>
        <taxon>Bacteria</taxon>
        <taxon>Bacillati</taxon>
        <taxon>Armatimonadota</taxon>
        <taxon>Armatimonadota incertae sedis</taxon>
        <taxon>Candidatus Nitrosymbiomonas</taxon>
    </lineage>
</organism>
<dbReference type="CDD" id="cd00424">
    <property type="entry name" value="PolY"/>
    <property type="match status" value="1"/>
</dbReference>
<proteinExistence type="inferred from homology"/>
<dbReference type="PROSITE" id="PS50173">
    <property type="entry name" value="UMUC"/>
    <property type="match status" value="1"/>
</dbReference>
<dbReference type="PANTHER" id="PTHR11076:SF33">
    <property type="entry name" value="DNA POLYMERASE KAPPA"/>
    <property type="match status" value="1"/>
</dbReference>
<dbReference type="PANTHER" id="PTHR11076">
    <property type="entry name" value="DNA REPAIR POLYMERASE UMUC / TRANSFERASE FAMILY MEMBER"/>
    <property type="match status" value="1"/>
</dbReference>
<dbReference type="InterPro" id="IPR050116">
    <property type="entry name" value="DNA_polymerase-Y"/>
</dbReference>
<evidence type="ECO:0000313" key="3">
    <source>
        <dbReference type="EMBL" id="BBO23320.1"/>
    </source>
</evidence>
<dbReference type="Gene3D" id="3.40.1170.60">
    <property type="match status" value="1"/>
</dbReference>
<evidence type="ECO:0000313" key="4">
    <source>
        <dbReference type="Proteomes" id="UP000662873"/>
    </source>
</evidence>
<dbReference type="GO" id="GO:0003887">
    <property type="term" value="F:DNA-directed DNA polymerase activity"/>
    <property type="evidence" value="ECO:0007669"/>
    <property type="project" value="TreeGrafter"/>
</dbReference>
<dbReference type="GO" id="GO:0042276">
    <property type="term" value="P:error-prone translesion synthesis"/>
    <property type="evidence" value="ECO:0007669"/>
    <property type="project" value="TreeGrafter"/>
</dbReference>
<reference evidence="3" key="1">
    <citation type="journal article" name="DNA Res.">
        <title>The physiological potential of anammox bacteria as revealed by their core genome structure.</title>
        <authorList>
            <person name="Okubo T."/>
            <person name="Toyoda A."/>
            <person name="Fukuhara K."/>
            <person name="Uchiyama I."/>
            <person name="Harigaya Y."/>
            <person name="Kuroiwa M."/>
            <person name="Suzuki T."/>
            <person name="Murakami Y."/>
            <person name="Suwa Y."/>
            <person name="Takami H."/>
        </authorList>
    </citation>
    <scope>NUCLEOTIDE SEQUENCE</scope>
    <source>
        <strain evidence="3">317325-2</strain>
    </source>
</reference>
<dbReference type="Gene3D" id="1.10.150.20">
    <property type="entry name" value="5' to 3' exonuclease, C-terminal subdomain"/>
    <property type="match status" value="1"/>
</dbReference>
<dbReference type="Pfam" id="PF11799">
    <property type="entry name" value="IMS_C"/>
    <property type="match status" value="1"/>
</dbReference>
<name>A0A809R6Z7_9BACT</name>
<gene>
    <name evidence="3" type="ORF">NPRO_09150</name>
</gene>
<dbReference type="InterPro" id="IPR043502">
    <property type="entry name" value="DNA/RNA_pol_sf"/>
</dbReference>
<dbReference type="InterPro" id="IPR017961">
    <property type="entry name" value="DNA_pol_Y-fam_little_finger"/>
</dbReference>
<dbReference type="SUPFAM" id="SSF56672">
    <property type="entry name" value="DNA/RNA polymerases"/>
    <property type="match status" value="1"/>
</dbReference>